<dbReference type="Gene3D" id="3.40.50.1220">
    <property type="entry name" value="TPP-binding domain"/>
    <property type="match status" value="1"/>
</dbReference>
<feature type="domain" description="Thiamine pyrophosphate enzyme TPP-binding" evidence="5">
    <location>
        <begin position="389"/>
        <end position="535"/>
    </location>
</feature>
<dbReference type="GO" id="GO:0003824">
    <property type="term" value="F:catalytic activity"/>
    <property type="evidence" value="ECO:0007669"/>
    <property type="project" value="InterPro"/>
</dbReference>
<dbReference type="SUPFAM" id="SSF52467">
    <property type="entry name" value="DHS-like NAD/FAD-binding domain"/>
    <property type="match status" value="1"/>
</dbReference>
<dbReference type="PROSITE" id="PS00187">
    <property type="entry name" value="TPP_ENZYMES"/>
    <property type="match status" value="1"/>
</dbReference>
<name>A0A518GUX5_9BACT</name>
<evidence type="ECO:0000256" key="3">
    <source>
        <dbReference type="RuleBase" id="RU362132"/>
    </source>
</evidence>
<evidence type="ECO:0000259" key="5">
    <source>
        <dbReference type="Pfam" id="PF02775"/>
    </source>
</evidence>
<dbReference type="SUPFAM" id="SSF52518">
    <property type="entry name" value="Thiamin diphosphate-binding fold (THDP-binding)"/>
    <property type="match status" value="2"/>
</dbReference>
<gene>
    <name evidence="7" type="primary">ydaP</name>
    <name evidence="7" type="ORF">ElP_02210</name>
</gene>
<dbReference type="InterPro" id="IPR000399">
    <property type="entry name" value="TPP-bd_CS"/>
</dbReference>
<keyword evidence="2 3" id="KW-0786">Thiamine pyrophosphate</keyword>
<organism evidence="7 8">
    <name type="scientific">Tautonia plasticadhaerens</name>
    <dbReference type="NCBI Taxonomy" id="2527974"/>
    <lineage>
        <taxon>Bacteria</taxon>
        <taxon>Pseudomonadati</taxon>
        <taxon>Planctomycetota</taxon>
        <taxon>Planctomycetia</taxon>
        <taxon>Isosphaerales</taxon>
        <taxon>Isosphaeraceae</taxon>
        <taxon>Tautonia</taxon>
    </lineage>
</organism>
<sequence>MAKTTGEIIVDRLIDWGVDTIFGLPGDGINGIFEALRVAQEKIRFIQVRHEESAAFMACAYAKFTGRLGVCMATSGPGAIHLLNGLYDAKLDHAPVLAITGQTYHDQLGTQFQQEVDLLGLFKDVARYNQMVLGGRHAHTLVDVACRSALDSRSVSHLTIPVDVQDWEASEDPKSKMFVPSMTSGEWRPKIVVPQADTLKAAADLLNAGKRVTILAGQGAMNAGDELEQLAETLGAPVIKALLGKAVIPDDSPYTTGGIGLLGTLPSDKAMQGCDTLFMVGTGMPYLTWYPKPGQVRAVQLDIDPLRLGLRYPIEVGLVGDARATLRELIPMLQRKQDRSFFQDVMSHREGWNERMHAYEVMEDEPVKPQVVAHQVSELLRDDAIVTTDSGTITTWAARHIKMRKGMKFSLSGTLATMAPALPYAIGAQVAFPDRQVVAFAGDGSFTQLMGDFATAVKYDLPIKVVIIKNNYLGQIKWEQIVFLGNPEYAVDLHPIDFAKFAEACGGEGYRCEKPDEVRPALEAAFRSKKPAIVEATVDPYTPPMPAQATPEQALNFAKGLVRGQPERGEIISTVIKDKVREMI</sequence>
<dbReference type="CDD" id="cd07039">
    <property type="entry name" value="TPP_PYR_POX"/>
    <property type="match status" value="1"/>
</dbReference>
<dbReference type="Pfam" id="PF00205">
    <property type="entry name" value="TPP_enzyme_M"/>
    <property type="match status" value="1"/>
</dbReference>
<reference evidence="7 8" key="1">
    <citation type="submission" date="2019-02" db="EMBL/GenBank/DDBJ databases">
        <title>Deep-cultivation of Planctomycetes and their phenomic and genomic characterization uncovers novel biology.</title>
        <authorList>
            <person name="Wiegand S."/>
            <person name="Jogler M."/>
            <person name="Boedeker C."/>
            <person name="Pinto D."/>
            <person name="Vollmers J."/>
            <person name="Rivas-Marin E."/>
            <person name="Kohn T."/>
            <person name="Peeters S.H."/>
            <person name="Heuer A."/>
            <person name="Rast P."/>
            <person name="Oberbeckmann S."/>
            <person name="Bunk B."/>
            <person name="Jeske O."/>
            <person name="Meyerdierks A."/>
            <person name="Storesund J.E."/>
            <person name="Kallscheuer N."/>
            <person name="Luecker S."/>
            <person name="Lage O.M."/>
            <person name="Pohl T."/>
            <person name="Merkel B.J."/>
            <person name="Hornburger P."/>
            <person name="Mueller R.-W."/>
            <person name="Bruemmer F."/>
            <person name="Labrenz M."/>
            <person name="Spormann A.M."/>
            <person name="Op den Camp H."/>
            <person name="Overmann J."/>
            <person name="Amann R."/>
            <person name="Jetten M.S.M."/>
            <person name="Mascher T."/>
            <person name="Medema M.H."/>
            <person name="Devos D.P."/>
            <person name="Kaster A.-K."/>
            <person name="Ovreas L."/>
            <person name="Rohde M."/>
            <person name="Galperin M.Y."/>
            <person name="Jogler C."/>
        </authorList>
    </citation>
    <scope>NUCLEOTIDE SEQUENCE [LARGE SCALE GENOMIC DNA]</scope>
    <source>
        <strain evidence="7 8">ElP</strain>
    </source>
</reference>
<dbReference type="GO" id="GO:0019752">
    <property type="term" value="P:carboxylic acid metabolic process"/>
    <property type="evidence" value="ECO:0007669"/>
    <property type="project" value="UniProtKB-ARBA"/>
</dbReference>
<dbReference type="InterPro" id="IPR012000">
    <property type="entry name" value="Thiamin_PyroP_enz_cen_dom"/>
</dbReference>
<dbReference type="OrthoDB" id="4494979at2"/>
<evidence type="ECO:0000256" key="1">
    <source>
        <dbReference type="ARBA" id="ARBA00007812"/>
    </source>
</evidence>
<accession>A0A518GUX5</accession>
<dbReference type="PANTHER" id="PTHR42981">
    <property type="entry name" value="PYRUVATE DEHYDROGENASE [UBIQUINONE]"/>
    <property type="match status" value="1"/>
</dbReference>
<dbReference type="AlphaFoldDB" id="A0A518GUX5"/>
<evidence type="ECO:0000259" key="6">
    <source>
        <dbReference type="Pfam" id="PF02776"/>
    </source>
</evidence>
<dbReference type="FunFam" id="3.40.50.970:FF:000007">
    <property type="entry name" value="Acetolactate synthase"/>
    <property type="match status" value="1"/>
</dbReference>
<evidence type="ECO:0000313" key="8">
    <source>
        <dbReference type="Proteomes" id="UP000317835"/>
    </source>
</evidence>
<dbReference type="PANTHER" id="PTHR42981:SF2">
    <property type="entry name" value="PYRUVATE DEHYDROGENASE [UBIQUINONE]"/>
    <property type="match status" value="1"/>
</dbReference>
<dbReference type="GO" id="GO:0030976">
    <property type="term" value="F:thiamine pyrophosphate binding"/>
    <property type="evidence" value="ECO:0007669"/>
    <property type="project" value="InterPro"/>
</dbReference>
<evidence type="ECO:0000256" key="2">
    <source>
        <dbReference type="ARBA" id="ARBA00023052"/>
    </source>
</evidence>
<dbReference type="Proteomes" id="UP000317835">
    <property type="component" value="Chromosome"/>
</dbReference>
<dbReference type="InterPro" id="IPR029061">
    <property type="entry name" value="THDP-binding"/>
</dbReference>
<proteinExistence type="inferred from homology"/>
<dbReference type="InterPro" id="IPR047210">
    <property type="entry name" value="TPP_PYR_POXB-like"/>
</dbReference>
<evidence type="ECO:0000313" key="7">
    <source>
        <dbReference type="EMBL" id="QDV32389.1"/>
    </source>
</evidence>
<dbReference type="InterPro" id="IPR047212">
    <property type="entry name" value="TPP_POXB-like"/>
</dbReference>
<dbReference type="InterPro" id="IPR012001">
    <property type="entry name" value="Thiamin_PyroP_enz_TPP-bd_dom"/>
</dbReference>
<dbReference type="CDD" id="cd02014">
    <property type="entry name" value="TPP_POX"/>
    <property type="match status" value="1"/>
</dbReference>
<comment type="similarity">
    <text evidence="1 3">Belongs to the TPP enzyme family.</text>
</comment>
<dbReference type="InterPro" id="IPR029035">
    <property type="entry name" value="DHS-like_NAD/FAD-binding_dom"/>
</dbReference>
<dbReference type="GO" id="GO:0000287">
    <property type="term" value="F:magnesium ion binding"/>
    <property type="evidence" value="ECO:0007669"/>
    <property type="project" value="InterPro"/>
</dbReference>
<keyword evidence="8" id="KW-1185">Reference proteome</keyword>
<dbReference type="KEGG" id="tpla:ElP_02210"/>
<dbReference type="Gene3D" id="3.40.50.970">
    <property type="match status" value="2"/>
</dbReference>
<evidence type="ECO:0000259" key="4">
    <source>
        <dbReference type="Pfam" id="PF00205"/>
    </source>
</evidence>
<dbReference type="InterPro" id="IPR047211">
    <property type="entry name" value="POXB-like"/>
</dbReference>
<dbReference type="Pfam" id="PF02775">
    <property type="entry name" value="TPP_enzyme_C"/>
    <property type="match status" value="1"/>
</dbReference>
<protein>
    <submittedName>
        <fullName evidence="7">Thiamine pyrophosphate-containing protein YdaP</fullName>
    </submittedName>
</protein>
<feature type="domain" description="Thiamine pyrophosphate enzyme N-terminal TPP-binding" evidence="6">
    <location>
        <begin position="4"/>
        <end position="119"/>
    </location>
</feature>
<dbReference type="RefSeq" id="WP_145266446.1">
    <property type="nucleotide sequence ID" value="NZ_CP036426.1"/>
</dbReference>
<dbReference type="EMBL" id="CP036426">
    <property type="protein sequence ID" value="QDV32389.1"/>
    <property type="molecule type" value="Genomic_DNA"/>
</dbReference>
<dbReference type="InterPro" id="IPR011766">
    <property type="entry name" value="TPP_enzyme_TPP-bd"/>
</dbReference>
<feature type="domain" description="Thiamine pyrophosphate enzyme central" evidence="4">
    <location>
        <begin position="199"/>
        <end position="329"/>
    </location>
</feature>
<dbReference type="Pfam" id="PF02776">
    <property type="entry name" value="TPP_enzyme_N"/>
    <property type="match status" value="1"/>
</dbReference>